<dbReference type="PANTHER" id="PTHR34547:SF1">
    <property type="entry name" value="YACP-LIKE NYN DOMAIN PROTEIN"/>
    <property type="match status" value="1"/>
</dbReference>
<evidence type="ECO:0000313" key="2">
    <source>
        <dbReference type="EMBL" id="MDN4172961.1"/>
    </source>
</evidence>
<gene>
    <name evidence="2" type="ORF">QWY28_08420</name>
</gene>
<sequence length="423" mass="44285">MSTSSSSPASAPALAQLPEPVQARVVAMTAEVLPALGQLPPALRRVATFAPARRAKLGATAIASALRDEELRGRVASHLVVQPATAATPFDRAATAWLVRTGAWEEELAAALHGVVPAGPTREETELSRLRDRLDAAERAAREQRAMHRAQVDEVKGENATLRRRLGEARAAEKAARAAGEQAAAEVDGLRREVEALASAQEREVRRLRARVAELEADASAGRRAVRAERDEATVRARVLLETMIDAAAGLRRELGLPSVSGAPADRVEAGLSAGVADGARLLTGASAGLLEQYLAMPRARLIVDGYNVSKNVWPTSPLEAQRIRLVNGLAPLVARTGVDTTVVFDAGQAGQGARPVVAAPRGVRVYFSPEGTIADDVIRDLVAAEPAGRVVVVVTGDQAVLADVTRAGARGASVDALAALIS</sequence>
<dbReference type="InterPro" id="IPR010298">
    <property type="entry name" value="YacP-like"/>
</dbReference>
<keyword evidence="1" id="KW-0175">Coiled coil</keyword>
<name>A0ABT8FEF3_9ACTN</name>
<dbReference type="PANTHER" id="PTHR34547">
    <property type="entry name" value="YACP-LIKE NYN DOMAIN PROTEIN"/>
    <property type="match status" value="1"/>
</dbReference>
<organism evidence="2 3">
    <name type="scientific">Nocardioides oceani</name>
    <dbReference type="NCBI Taxonomy" id="3058369"/>
    <lineage>
        <taxon>Bacteria</taxon>
        <taxon>Bacillati</taxon>
        <taxon>Actinomycetota</taxon>
        <taxon>Actinomycetes</taxon>
        <taxon>Propionibacteriales</taxon>
        <taxon>Nocardioidaceae</taxon>
        <taxon>Nocardioides</taxon>
    </lineage>
</organism>
<keyword evidence="3" id="KW-1185">Reference proteome</keyword>
<feature type="coiled-coil region" evidence="1">
    <location>
        <begin position="127"/>
        <end position="225"/>
    </location>
</feature>
<evidence type="ECO:0000256" key="1">
    <source>
        <dbReference type="SAM" id="Coils"/>
    </source>
</evidence>
<reference evidence="2" key="1">
    <citation type="submission" date="2023-06" db="EMBL/GenBank/DDBJ databases">
        <title>Draft genome sequence of Nocardioides sp. SOB77.</title>
        <authorList>
            <person name="Zhang G."/>
        </authorList>
    </citation>
    <scope>NUCLEOTIDE SEQUENCE</scope>
    <source>
        <strain evidence="2">SOB77</strain>
    </source>
</reference>
<accession>A0ABT8FEF3</accession>
<dbReference type="EMBL" id="JAUHJQ010000002">
    <property type="protein sequence ID" value="MDN4172961.1"/>
    <property type="molecule type" value="Genomic_DNA"/>
</dbReference>
<comment type="caution">
    <text evidence="2">The sequence shown here is derived from an EMBL/GenBank/DDBJ whole genome shotgun (WGS) entry which is preliminary data.</text>
</comment>
<proteinExistence type="predicted"/>
<dbReference type="Proteomes" id="UP001168620">
    <property type="component" value="Unassembled WGS sequence"/>
</dbReference>
<protein>
    <submittedName>
        <fullName evidence="2">NYN domain-containing protein</fullName>
    </submittedName>
</protein>
<dbReference type="Pfam" id="PF05991">
    <property type="entry name" value="NYN_YacP"/>
    <property type="match status" value="1"/>
</dbReference>
<evidence type="ECO:0000313" key="3">
    <source>
        <dbReference type="Proteomes" id="UP001168620"/>
    </source>
</evidence>
<dbReference type="RefSeq" id="WP_300951945.1">
    <property type="nucleotide sequence ID" value="NZ_JAUHJQ010000002.1"/>
</dbReference>